<dbReference type="GO" id="GO:0016020">
    <property type="term" value="C:membrane"/>
    <property type="evidence" value="ECO:0007669"/>
    <property type="project" value="InterPro"/>
</dbReference>
<feature type="transmembrane region" description="Helical" evidence="3">
    <location>
        <begin position="185"/>
        <end position="203"/>
    </location>
</feature>
<evidence type="ECO:0000256" key="3">
    <source>
        <dbReference type="SAM" id="Phobius"/>
    </source>
</evidence>
<accession>A0A2T5FY48</accession>
<dbReference type="EMBL" id="NWBU01000007">
    <property type="protein sequence ID" value="PTQ11455.1"/>
    <property type="molecule type" value="Genomic_DNA"/>
</dbReference>
<feature type="transmembrane region" description="Helical" evidence="3">
    <location>
        <begin position="336"/>
        <end position="361"/>
    </location>
</feature>
<keyword evidence="3" id="KW-0472">Membrane</keyword>
<comment type="similarity">
    <text evidence="2">Belongs to the CDP-alcohol phosphatidyltransferase class-I family.</text>
</comment>
<proteinExistence type="inferred from homology"/>
<evidence type="ECO:0000313" key="4">
    <source>
        <dbReference type="EMBL" id="PTQ11455.1"/>
    </source>
</evidence>
<feature type="transmembrane region" description="Helical" evidence="3">
    <location>
        <begin position="270"/>
        <end position="288"/>
    </location>
</feature>
<dbReference type="AlphaFoldDB" id="A0A2T5FY48"/>
<dbReference type="InterPro" id="IPR000462">
    <property type="entry name" value="CDP-OH_P_trans"/>
</dbReference>
<organism evidence="4 5">
    <name type="scientific">Sphingomonas oleivorans</name>
    <dbReference type="NCBI Taxonomy" id="1735121"/>
    <lineage>
        <taxon>Bacteria</taxon>
        <taxon>Pseudomonadati</taxon>
        <taxon>Pseudomonadota</taxon>
        <taxon>Alphaproteobacteria</taxon>
        <taxon>Sphingomonadales</taxon>
        <taxon>Sphingomonadaceae</taxon>
        <taxon>Sphingomonas</taxon>
    </lineage>
</organism>
<protein>
    <submittedName>
        <fullName evidence="4">Phosphatidylglycerophosphate synthase</fullName>
    </submittedName>
</protein>
<keyword evidence="5" id="KW-1185">Reference proteome</keyword>
<dbReference type="Proteomes" id="UP000244162">
    <property type="component" value="Unassembled WGS sequence"/>
</dbReference>
<keyword evidence="1 2" id="KW-0808">Transferase</keyword>
<keyword evidence="3" id="KW-1133">Transmembrane helix</keyword>
<dbReference type="GO" id="GO:0016780">
    <property type="term" value="F:phosphotransferase activity, for other substituted phosphate groups"/>
    <property type="evidence" value="ECO:0007669"/>
    <property type="project" value="InterPro"/>
</dbReference>
<evidence type="ECO:0000256" key="1">
    <source>
        <dbReference type="ARBA" id="ARBA00022679"/>
    </source>
</evidence>
<comment type="caution">
    <text evidence="4">The sequence shown here is derived from an EMBL/GenBank/DDBJ whole genome shotgun (WGS) entry which is preliminary data.</text>
</comment>
<keyword evidence="3" id="KW-0812">Transmembrane</keyword>
<dbReference type="InterPro" id="IPR048254">
    <property type="entry name" value="CDP_ALCOHOL_P_TRANSF_CS"/>
</dbReference>
<dbReference type="OrthoDB" id="8541463at2"/>
<sequence length="373" mass="41115">MDAKPEILLAGANDTRLWGLTSAERVGRIAAAQGLTMAVGSDVRLPALIVNLAYAFDPAWLKYVAARPNHVVTRGGVPVLAHVTDSAAGEALFAMMAEDQPLGSAGSLILVPQEDAGGIVNDELRKRDTPFIERLIPSSVPALERASYFGAYKGVTDILTKYLWPEWALVLTRLAARWRITPNQVTALGALLCVVATILFYYGHYWPGLAAGLGFMVLDTVDGKLARCTITSSWWGNIFDHGIDLIHPPFWWYAWGVGLAAYGRPLDPRTFWICMGVIVAGYVVQRLIEGAFIVRFGIHIHVWRRFDSWFRLITARRNPNMIILFASLLVGRPDLGLIAVAIWTLASLLVHIVQLFHALIVQAQGRPVKSWLG</sequence>
<evidence type="ECO:0000256" key="2">
    <source>
        <dbReference type="RuleBase" id="RU003750"/>
    </source>
</evidence>
<name>A0A2T5FY48_9SPHN</name>
<gene>
    <name evidence="4" type="ORF">CLG96_08385</name>
</gene>
<evidence type="ECO:0000313" key="5">
    <source>
        <dbReference type="Proteomes" id="UP000244162"/>
    </source>
</evidence>
<reference evidence="4 5" key="1">
    <citation type="submission" date="2017-09" db="EMBL/GenBank/DDBJ databases">
        <title>Sphingomonas panjinensis sp.nov., isolated from oil-contaminated soil.</title>
        <authorList>
            <person name="Wang L."/>
            <person name="Chen L."/>
        </authorList>
    </citation>
    <scope>NUCLEOTIDE SEQUENCE [LARGE SCALE GENOMIC DNA]</scope>
    <source>
        <strain evidence="4 5">FW-11</strain>
    </source>
</reference>
<dbReference type="Gene3D" id="1.20.120.1760">
    <property type="match status" value="1"/>
</dbReference>
<dbReference type="PROSITE" id="PS00379">
    <property type="entry name" value="CDP_ALCOHOL_P_TRANSF"/>
    <property type="match status" value="1"/>
</dbReference>
<dbReference type="InterPro" id="IPR043130">
    <property type="entry name" value="CDP-OH_PTrfase_TM_dom"/>
</dbReference>
<dbReference type="Pfam" id="PF01066">
    <property type="entry name" value="CDP-OH_P_transf"/>
    <property type="match status" value="1"/>
</dbReference>
<dbReference type="GO" id="GO:0008654">
    <property type="term" value="P:phospholipid biosynthetic process"/>
    <property type="evidence" value="ECO:0007669"/>
    <property type="project" value="InterPro"/>
</dbReference>
<dbReference type="RefSeq" id="WP_107967449.1">
    <property type="nucleotide sequence ID" value="NZ_NWBU01000007.1"/>
</dbReference>